<dbReference type="InterPro" id="IPR011043">
    <property type="entry name" value="Gal_Oxase/kelch_b-propeller"/>
</dbReference>
<dbReference type="InterPro" id="IPR013431">
    <property type="entry name" value="Delta_60_rpt"/>
</dbReference>
<keyword evidence="3" id="KW-1185">Reference proteome</keyword>
<dbReference type="RefSeq" id="WP_241934679.1">
    <property type="nucleotide sequence ID" value="NZ_JALBGC010000001.1"/>
</dbReference>
<dbReference type="EMBL" id="JALBGC010000001">
    <property type="protein sequence ID" value="MCI1186405.1"/>
    <property type="molecule type" value="Genomic_DNA"/>
</dbReference>
<feature type="signal peptide" evidence="1">
    <location>
        <begin position="1"/>
        <end position="25"/>
    </location>
</feature>
<evidence type="ECO:0008006" key="4">
    <source>
        <dbReference type="Google" id="ProtNLM"/>
    </source>
</evidence>
<organism evidence="2 3">
    <name type="scientific">Hymenobacter cyanobacteriorum</name>
    <dbReference type="NCBI Taxonomy" id="2926463"/>
    <lineage>
        <taxon>Bacteria</taxon>
        <taxon>Pseudomonadati</taxon>
        <taxon>Bacteroidota</taxon>
        <taxon>Cytophagia</taxon>
        <taxon>Cytophagales</taxon>
        <taxon>Hymenobacteraceae</taxon>
        <taxon>Hymenobacter</taxon>
    </lineage>
</organism>
<sequence>MKHCLPLWLLLVLLMRWLSAARATAGPTATGRSLAEALNPDGTLQAGAAGSFDARAFRMGTAPDGQPVFRPAGAKGTGDERWADGFNLPNGTDGTVYAVVAAGTDTYIGGSFRVAGNVVASSVAKWNGTAWSSLGTGVDNGVDGTVDALVVANGGEVYVGGNFRQAGRVPAYNVAKWNGTAWSSLGAGAYYGSVFALALANNGDLYAGGYFTHAGTVAANSIAKWDGTVWSALGTGAGNGVSSNGYGGTVNTLAVAANGDVYVGGEFKQAGSAAANGVAKWNGTTWSSLGNGVSGSAGIIRAMVVAGNGDIVVGGAFTQAGGTTANSIARWNGTAWSSLGAGNSNGVNGQVRALAVAGNGEVYAGGNFTQAGGTTASGIARWNGTAWSSLGAGNSNGVDGFVNAVAVAGNGDVYVGGDFIQAGGALANGMAKWRGAVWSSLGPGAGNGCIGRVLAVALAGNGDAYVGGTFTQAGSTAAYGVAKWNGTGWSSLGTGAGNGVNGSVNALAVASNGDVYVGGNFTQAGGTAANYIAKWNGTAWSSLGTGAGNGLTSSVNTLALASGGAVYVGGYFTQAGGVAANGVAKWSGTAWSSLGTGIGGNTGGSSNVAALAVASNGDVYVGGNFTQAGGTAANYIAKWNGTAWSSLGTGTDNGVSGNFSSVNALALTSSGEVYVGGYFSQAGGVAAANVAKWNGTAWSSLGAGVVNFGRVDALAMASNGEVYVGGNFTQAGGSAANNVAKWDGTAWSSLGTGLNLTVSALAAGPAGKLYAGGNFVATGDGSKVMVGFAIYDPAAPLATAAAKAAPAAQLFPNPAHGTATLRLPATAVRQPIALTDALGRLVRQYPAPAGSEAVLDLRGLPAGTYLLRCGELSQRLVVE</sequence>
<dbReference type="PANTHER" id="PTHR31778:SF2">
    <property type="entry name" value="BUD SITE SELECTION PROTEIN RAX2"/>
    <property type="match status" value="1"/>
</dbReference>
<feature type="chain" id="PRO_5040832733" description="Secretion system C-terminal sorting domain-containing protein" evidence="1">
    <location>
        <begin position="26"/>
        <end position="879"/>
    </location>
</feature>
<protein>
    <recommendedName>
        <fullName evidence="4">Secretion system C-terminal sorting domain-containing protein</fullName>
    </recommendedName>
</protein>
<dbReference type="SUPFAM" id="SSF50965">
    <property type="entry name" value="Galactose oxidase, central domain"/>
    <property type="match status" value="1"/>
</dbReference>
<keyword evidence="1" id="KW-0732">Signal</keyword>
<proteinExistence type="predicted"/>
<accession>A0A9X1VD77</accession>
<dbReference type="AlphaFoldDB" id="A0A9X1VD77"/>
<dbReference type="Proteomes" id="UP001139193">
    <property type="component" value="Unassembled WGS sequence"/>
</dbReference>
<gene>
    <name evidence="2" type="ORF">MON38_03170</name>
</gene>
<dbReference type="GO" id="GO:1902929">
    <property type="term" value="C:plasma membrane of growing cell tip"/>
    <property type="evidence" value="ECO:0007669"/>
    <property type="project" value="TreeGrafter"/>
</dbReference>
<reference evidence="2" key="1">
    <citation type="submission" date="2022-03" db="EMBL/GenBank/DDBJ databases">
        <title>Bacterial whole genome sequence for Hymenobacter sp. DH14.</title>
        <authorList>
            <person name="Le V."/>
        </authorList>
    </citation>
    <scope>NUCLEOTIDE SEQUENCE</scope>
    <source>
        <strain evidence="2">DH14</strain>
    </source>
</reference>
<dbReference type="PANTHER" id="PTHR31778">
    <property type="entry name" value="BUD SITE SELECTION PROTEIN RAX2"/>
    <property type="match status" value="1"/>
</dbReference>
<dbReference type="Pfam" id="PF17164">
    <property type="entry name" value="DUF5122"/>
    <property type="match status" value="2"/>
</dbReference>
<dbReference type="SUPFAM" id="SSF63829">
    <property type="entry name" value="Calcium-dependent phosphotriesterase"/>
    <property type="match status" value="1"/>
</dbReference>
<comment type="caution">
    <text evidence="2">The sequence shown here is derived from an EMBL/GenBank/DDBJ whole genome shotgun (WGS) entry which is preliminary data.</text>
</comment>
<name>A0A9X1VD77_9BACT</name>
<evidence type="ECO:0000313" key="3">
    <source>
        <dbReference type="Proteomes" id="UP001139193"/>
    </source>
</evidence>
<evidence type="ECO:0000256" key="1">
    <source>
        <dbReference type="SAM" id="SignalP"/>
    </source>
</evidence>
<evidence type="ECO:0000313" key="2">
    <source>
        <dbReference type="EMBL" id="MCI1186405.1"/>
    </source>
</evidence>